<protein>
    <recommendedName>
        <fullName evidence="5">BTB domain-containing protein</fullName>
    </recommendedName>
</protein>
<dbReference type="PANTHER" id="PTHR47022:SF1">
    <property type="entry name" value="BTB AND MATH DOMAIN-CONTAINING PROTEIN 36-RELATED"/>
    <property type="match status" value="1"/>
</dbReference>
<reference evidence="3" key="1">
    <citation type="submission" date="2023-10" db="EMBL/GenBank/DDBJ databases">
        <title>Genome assembly of Pristionchus species.</title>
        <authorList>
            <person name="Yoshida K."/>
            <person name="Sommer R.J."/>
        </authorList>
    </citation>
    <scope>NUCLEOTIDE SEQUENCE</scope>
    <source>
        <strain evidence="3">RS5133</strain>
    </source>
</reference>
<name>A0AAV5WH46_9BILA</name>
<evidence type="ECO:0008006" key="5">
    <source>
        <dbReference type="Google" id="ProtNLM"/>
    </source>
</evidence>
<dbReference type="Proteomes" id="UP001432322">
    <property type="component" value="Unassembled WGS sequence"/>
</dbReference>
<gene>
    <name evidence="3" type="ORF">PFISCL1PPCAC_21276</name>
</gene>
<dbReference type="InterPro" id="IPR011333">
    <property type="entry name" value="SKP1/BTB/POZ_sf"/>
</dbReference>
<dbReference type="SMART" id="SM00061">
    <property type="entry name" value="MATH"/>
    <property type="match status" value="1"/>
</dbReference>
<dbReference type="PROSITE" id="PS50097">
    <property type="entry name" value="BTB"/>
    <property type="match status" value="1"/>
</dbReference>
<comment type="caution">
    <text evidence="3">The sequence shown here is derived from an EMBL/GenBank/DDBJ whole genome shotgun (WGS) entry which is preliminary data.</text>
</comment>
<dbReference type="InterPro" id="IPR000210">
    <property type="entry name" value="BTB/POZ_dom"/>
</dbReference>
<evidence type="ECO:0000313" key="3">
    <source>
        <dbReference type="EMBL" id="GMT29978.1"/>
    </source>
</evidence>
<accession>A0AAV5WH46</accession>
<dbReference type="Pfam" id="PF00651">
    <property type="entry name" value="BTB"/>
    <property type="match status" value="1"/>
</dbReference>
<evidence type="ECO:0000259" key="2">
    <source>
        <dbReference type="PROSITE" id="PS50144"/>
    </source>
</evidence>
<dbReference type="PANTHER" id="PTHR47022">
    <property type="entry name" value="BTB AND MATH DOMAIN-CONTAINING PROTEIN 36-RELATED"/>
    <property type="match status" value="1"/>
</dbReference>
<dbReference type="SMART" id="SM00225">
    <property type="entry name" value="BTB"/>
    <property type="match status" value="1"/>
</dbReference>
<evidence type="ECO:0000259" key="1">
    <source>
        <dbReference type="PROSITE" id="PS50097"/>
    </source>
</evidence>
<dbReference type="SUPFAM" id="SSF49599">
    <property type="entry name" value="TRAF domain-like"/>
    <property type="match status" value="1"/>
</dbReference>
<evidence type="ECO:0000313" key="4">
    <source>
        <dbReference type="Proteomes" id="UP001432322"/>
    </source>
</evidence>
<keyword evidence="4" id="KW-1185">Reference proteome</keyword>
<dbReference type="InterPro" id="IPR002083">
    <property type="entry name" value="MATH/TRAF_dom"/>
</dbReference>
<feature type="domain" description="BTB" evidence="1">
    <location>
        <begin position="157"/>
        <end position="224"/>
    </location>
</feature>
<organism evidence="3 4">
    <name type="scientific">Pristionchus fissidentatus</name>
    <dbReference type="NCBI Taxonomy" id="1538716"/>
    <lineage>
        <taxon>Eukaryota</taxon>
        <taxon>Metazoa</taxon>
        <taxon>Ecdysozoa</taxon>
        <taxon>Nematoda</taxon>
        <taxon>Chromadorea</taxon>
        <taxon>Rhabditida</taxon>
        <taxon>Rhabditina</taxon>
        <taxon>Diplogasteromorpha</taxon>
        <taxon>Diplogasteroidea</taxon>
        <taxon>Neodiplogasteridae</taxon>
        <taxon>Pristionchus</taxon>
    </lineage>
</organism>
<dbReference type="SUPFAM" id="SSF54695">
    <property type="entry name" value="POZ domain"/>
    <property type="match status" value="1"/>
</dbReference>
<dbReference type="CDD" id="cd18186">
    <property type="entry name" value="BTB_POZ_ZBTB_KLHL-like"/>
    <property type="match status" value="1"/>
</dbReference>
<dbReference type="Pfam" id="PF22486">
    <property type="entry name" value="MATH_2"/>
    <property type="match status" value="1"/>
</dbReference>
<dbReference type="Gene3D" id="2.60.210.10">
    <property type="entry name" value="Apoptosis, Tumor Necrosis Factor Receptor Associated Protein 2, Chain A"/>
    <property type="match status" value="1"/>
</dbReference>
<feature type="domain" description="MATH" evidence="2">
    <location>
        <begin position="6"/>
        <end position="133"/>
    </location>
</feature>
<dbReference type="PROSITE" id="PS50144">
    <property type="entry name" value="MATH"/>
    <property type="match status" value="1"/>
</dbReference>
<dbReference type="InterPro" id="IPR008974">
    <property type="entry name" value="TRAF-like"/>
</dbReference>
<dbReference type="EMBL" id="BTSY01000005">
    <property type="protein sequence ID" value="GMT29978.1"/>
    <property type="molecule type" value="Genomic_DNA"/>
</dbReference>
<dbReference type="Gene3D" id="3.30.710.10">
    <property type="entry name" value="Potassium Channel Kv1.1, Chain A"/>
    <property type="match status" value="1"/>
</dbReference>
<sequence>MTSNPDLVIRMDIQEVSKLSDTGIFSDAHYVKDLPWKLKVRSETSERTGNVKALGVYLCCNEESESPQWSCDYSFEAVAVNINPTDNKVYKLTNKFNILHTLRGPFALIVWDDLVDPEKGFIKDDRVTVEGRVFIHMITGIRKLNLMDYSNSADSKSNVVLVVQGKKLHVSKEFLSIHSPVFSTMFFGNFTEKNQEEIELNDVEYKEFVDLLNVIYPTMVEIDRRTVSHILKLADRYQMVSALERAESYLIKTTRIERLAKLVLADQYRLDILMAHTLALYMELATLKALKSTRTSRI</sequence>
<dbReference type="AlphaFoldDB" id="A0AAV5WH46"/>
<proteinExistence type="predicted"/>